<proteinExistence type="predicted"/>
<name>A0ABW3HCC3_9SPHN</name>
<accession>A0ABW3HCC3</accession>
<sequence length="161" mass="17154">MEIEDPVTETIVGFLARIGIPVTIEPVAGKTFIPGAQVRDGGLVFDPMMLPYPGDLLHEAGHIAVTDPALRPALTEVSQDPGEEMAAIAWSYAAALEAGVDPAEVFHPFGYKGESARLLSDFTGGRYVGLPMLEWFGMTAAPGKGEAAGLPEYPAMARWLR</sequence>
<evidence type="ECO:0000313" key="1">
    <source>
        <dbReference type="EMBL" id="MFD0947301.1"/>
    </source>
</evidence>
<protein>
    <recommendedName>
        <fullName evidence="3">IrrE N-terminal-like domain-containing protein</fullName>
    </recommendedName>
</protein>
<keyword evidence="2" id="KW-1185">Reference proteome</keyword>
<dbReference type="RefSeq" id="WP_264944940.1">
    <property type="nucleotide sequence ID" value="NZ_JAPDRA010000006.1"/>
</dbReference>
<dbReference type="Proteomes" id="UP001596977">
    <property type="component" value="Unassembled WGS sequence"/>
</dbReference>
<organism evidence="1 2">
    <name type="scientific">Sphingomonas canadensis</name>
    <dbReference type="NCBI Taxonomy" id="1219257"/>
    <lineage>
        <taxon>Bacteria</taxon>
        <taxon>Pseudomonadati</taxon>
        <taxon>Pseudomonadota</taxon>
        <taxon>Alphaproteobacteria</taxon>
        <taxon>Sphingomonadales</taxon>
        <taxon>Sphingomonadaceae</taxon>
        <taxon>Sphingomonas</taxon>
    </lineage>
</organism>
<reference evidence="2" key="1">
    <citation type="journal article" date="2019" name="Int. J. Syst. Evol. Microbiol.">
        <title>The Global Catalogue of Microorganisms (GCM) 10K type strain sequencing project: providing services to taxonomists for standard genome sequencing and annotation.</title>
        <authorList>
            <consortium name="The Broad Institute Genomics Platform"/>
            <consortium name="The Broad Institute Genome Sequencing Center for Infectious Disease"/>
            <person name="Wu L."/>
            <person name="Ma J."/>
        </authorList>
    </citation>
    <scope>NUCLEOTIDE SEQUENCE [LARGE SCALE GENOMIC DNA]</scope>
    <source>
        <strain evidence="2">CCUG 62982</strain>
    </source>
</reference>
<evidence type="ECO:0008006" key="3">
    <source>
        <dbReference type="Google" id="ProtNLM"/>
    </source>
</evidence>
<evidence type="ECO:0000313" key="2">
    <source>
        <dbReference type="Proteomes" id="UP001596977"/>
    </source>
</evidence>
<gene>
    <name evidence="1" type="ORF">ACFQ1E_13205</name>
</gene>
<dbReference type="EMBL" id="JBHTJG010000006">
    <property type="protein sequence ID" value="MFD0947301.1"/>
    <property type="molecule type" value="Genomic_DNA"/>
</dbReference>
<comment type="caution">
    <text evidence="1">The sequence shown here is derived from an EMBL/GenBank/DDBJ whole genome shotgun (WGS) entry which is preliminary data.</text>
</comment>